<dbReference type="GO" id="GO:0008870">
    <property type="term" value="F:galactoside O-acetyltransferase activity"/>
    <property type="evidence" value="ECO:0007669"/>
    <property type="project" value="TreeGrafter"/>
</dbReference>
<keyword evidence="3" id="KW-0677">Repeat</keyword>
<reference evidence="8" key="2">
    <citation type="submission" date="2021-09" db="EMBL/GenBank/DDBJ databases">
        <authorList>
            <person name="Gilroy R."/>
        </authorList>
    </citation>
    <scope>NUCLEOTIDE SEQUENCE</scope>
    <source>
        <strain evidence="8">9794</strain>
    </source>
</reference>
<dbReference type="FunFam" id="2.160.10.10:FF:000025">
    <property type="entry name" value="Hexapeptide-repeat containing-acetyltransferase"/>
    <property type="match status" value="1"/>
</dbReference>
<sequence>MKPNLTKLNMTEWDKMQEHQIYNDFDADLFNLRVKAKKLFKEFNRTEDEEVERRQEIMHKLFKKVGERVWMEPDFACEFGKNITIGNDVYINFGCTLLDCGQITIGNNTLLGPNVSMYSANHSLDAAERIAGALIPEPITIGNRVWIGGGSTVLSGVTIGDDTVIGAGSVVTHDIPSGVVAAGNPCRVLRKITDKDKVGFPV</sequence>
<evidence type="ECO:0000256" key="1">
    <source>
        <dbReference type="ARBA" id="ARBA00007274"/>
    </source>
</evidence>
<dbReference type="InterPro" id="IPR001451">
    <property type="entry name" value="Hexapep"/>
</dbReference>
<dbReference type="InterPro" id="IPR018357">
    <property type="entry name" value="Hexapep_transf_CS"/>
</dbReference>
<protein>
    <recommendedName>
        <fullName evidence="6">Acetyltransferase</fullName>
        <ecNumber evidence="6">2.3.1.-</ecNumber>
    </recommendedName>
</protein>
<dbReference type="InterPro" id="IPR024688">
    <property type="entry name" value="Mac_dom"/>
</dbReference>
<reference evidence="8" key="1">
    <citation type="journal article" date="2021" name="PeerJ">
        <title>Extensive microbial diversity within the chicken gut microbiome revealed by metagenomics and culture.</title>
        <authorList>
            <person name="Gilroy R."/>
            <person name="Ravi A."/>
            <person name="Getino M."/>
            <person name="Pursley I."/>
            <person name="Horton D.L."/>
            <person name="Alikhan N.F."/>
            <person name="Baker D."/>
            <person name="Gharbi K."/>
            <person name="Hall N."/>
            <person name="Watson M."/>
            <person name="Adriaenssens E.M."/>
            <person name="Foster-Nyarko E."/>
            <person name="Jarju S."/>
            <person name="Secka A."/>
            <person name="Antonio M."/>
            <person name="Oren A."/>
            <person name="Chaudhuri R.R."/>
            <person name="La Ragione R."/>
            <person name="Hildebrand F."/>
            <person name="Pallen M.J."/>
        </authorList>
    </citation>
    <scope>NUCLEOTIDE SEQUENCE</scope>
    <source>
        <strain evidence="8">9794</strain>
    </source>
</reference>
<gene>
    <name evidence="8" type="ORF">K8V40_05320</name>
</gene>
<keyword evidence="4 6" id="KW-0012">Acyltransferase</keyword>
<evidence type="ECO:0000256" key="4">
    <source>
        <dbReference type="ARBA" id="ARBA00023315"/>
    </source>
</evidence>
<organism evidence="8 9">
    <name type="scientific">Phocaeicola plebeius</name>
    <dbReference type="NCBI Taxonomy" id="310297"/>
    <lineage>
        <taxon>Bacteria</taxon>
        <taxon>Pseudomonadati</taxon>
        <taxon>Bacteroidota</taxon>
        <taxon>Bacteroidia</taxon>
        <taxon>Bacteroidales</taxon>
        <taxon>Bacteroidaceae</taxon>
        <taxon>Phocaeicola</taxon>
    </lineage>
</organism>
<dbReference type="InterPro" id="IPR011004">
    <property type="entry name" value="Trimer_LpxA-like_sf"/>
</dbReference>
<comment type="similarity">
    <text evidence="1 6">Belongs to the transferase hexapeptide repeat family.</text>
</comment>
<dbReference type="EC" id="2.3.1.-" evidence="6"/>
<dbReference type="SUPFAM" id="SSF51161">
    <property type="entry name" value="Trimeric LpxA-like enzymes"/>
    <property type="match status" value="1"/>
</dbReference>
<dbReference type="Gene3D" id="2.160.10.10">
    <property type="entry name" value="Hexapeptide repeat proteins"/>
    <property type="match status" value="1"/>
</dbReference>
<comment type="function">
    <text evidence="5">Acetyltransferase implicated in the O-acetylation of Nod factors.</text>
</comment>
<dbReference type="AlphaFoldDB" id="A0A921HJ44"/>
<dbReference type="InterPro" id="IPR039369">
    <property type="entry name" value="LacA-like"/>
</dbReference>
<name>A0A921HJ44_9BACT</name>
<evidence type="ECO:0000256" key="2">
    <source>
        <dbReference type="ARBA" id="ARBA00022679"/>
    </source>
</evidence>
<proteinExistence type="inferred from homology"/>
<accession>A0A921HJ44</accession>
<evidence type="ECO:0000256" key="5">
    <source>
        <dbReference type="ARBA" id="ARBA00055587"/>
    </source>
</evidence>
<dbReference type="PANTHER" id="PTHR43017">
    <property type="entry name" value="GALACTOSIDE O-ACETYLTRANSFERASE"/>
    <property type="match status" value="1"/>
</dbReference>
<keyword evidence="2 6" id="KW-0808">Transferase</keyword>
<evidence type="ECO:0000256" key="3">
    <source>
        <dbReference type="ARBA" id="ARBA00022737"/>
    </source>
</evidence>
<dbReference type="PANTHER" id="PTHR43017:SF1">
    <property type="entry name" value="ACETYLTRANSFERASE YJL218W-RELATED"/>
    <property type="match status" value="1"/>
</dbReference>
<dbReference type="SMART" id="SM01266">
    <property type="entry name" value="Mac"/>
    <property type="match status" value="1"/>
</dbReference>
<evidence type="ECO:0000313" key="8">
    <source>
        <dbReference type="EMBL" id="HJF81057.1"/>
    </source>
</evidence>
<evidence type="ECO:0000256" key="6">
    <source>
        <dbReference type="RuleBase" id="RU367021"/>
    </source>
</evidence>
<comment type="caution">
    <text evidence="8">The sequence shown here is derived from an EMBL/GenBank/DDBJ whole genome shotgun (WGS) entry which is preliminary data.</text>
</comment>
<evidence type="ECO:0000313" key="9">
    <source>
        <dbReference type="Proteomes" id="UP000722357"/>
    </source>
</evidence>
<dbReference type="EMBL" id="DYWE01000057">
    <property type="protein sequence ID" value="HJF81057.1"/>
    <property type="molecule type" value="Genomic_DNA"/>
</dbReference>
<dbReference type="Pfam" id="PF00132">
    <property type="entry name" value="Hexapep"/>
    <property type="match status" value="1"/>
</dbReference>
<evidence type="ECO:0000259" key="7">
    <source>
        <dbReference type="SMART" id="SM01266"/>
    </source>
</evidence>
<dbReference type="CDD" id="cd03357">
    <property type="entry name" value="LbH_MAT_GAT"/>
    <property type="match status" value="1"/>
</dbReference>
<feature type="domain" description="Maltose/galactoside acetyltransferase" evidence="7">
    <location>
        <begin position="13"/>
        <end position="67"/>
    </location>
</feature>
<dbReference type="Pfam" id="PF12464">
    <property type="entry name" value="Mac"/>
    <property type="match status" value="1"/>
</dbReference>
<dbReference type="PROSITE" id="PS00101">
    <property type="entry name" value="HEXAPEP_TRANSFERASES"/>
    <property type="match status" value="1"/>
</dbReference>
<dbReference type="Proteomes" id="UP000722357">
    <property type="component" value="Unassembled WGS sequence"/>
</dbReference>